<keyword evidence="2" id="KW-0560">Oxidoreductase</keyword>
<evidence type="ECO:0000256" key="2">
    <source>
        <dbReference type="ARBA" id="ARBA00023002"/>
    </source>
</evidence>
<sequence length="124" mass="12578">MPISYPPPHVPDLLPGGLLRGHTAFITGGDIGINLAIAPAFAHSGASVSICGRTERKLIAAADELKALGARVRCSVSDVRDAEAVSAALARTAEELDPVTTVVAGAAGSFFAPAEKFSPKGFGP</sequence>
<dbReference type="RefSeq" id="WP_054781249.1">
    <property type="nucleotide sequence ID" value="NZ_JBHMAS010000071.1"/>
</dbReference>
<dbReference type="EMBL" id="JBHMAS010000071">
    <property type="protein sequence ID" value="MFB9783641.1"/>
    <property type="molecule type" value="Genomic_DNA"/>
</dbReference>
<dbReference type="Proteomes" id="UP001589587">
    <property type="component" value="Unassembled WGS sequence"/>
</dbReference>
<dbReference type="InterPro" id="IPR002347">
    <property type="entry name" value="SDR_fam"/>
</dbReference>
<proteinExistence type="predicted"/>
<dbReference type="PANTHER" id="PTHR43296:SF2">
    <property type="entry name" value="PEROXISOMAL 2,4-DIENOYL-COA REDUCTASE [(3E)-ENOYL-COA-PRODUCING]"/>
    <property type="match status" value="1"/>
</dbReference>
<evidence type="ECO:0000256" key="1">
    <source>
        <dbReference type="ARBA" id="ARBA00022857"/>
    </source>
</evidence>
<accession>A0ABV5XMC8</accession>
<dbReference type="SUPFAM" id="SSF51735">
    <property type="entry name" value="NAD(P)-binding Rossmann-fold domains"/>
    <property type="match status" value="1"/>
</dbReference>
<evidence type="ECO:0000313" key="3">
    <source>
        <dbReference type="EMBL" id="MFB9783641.1"/>
    </source>
</evidence>
<name>A0ABV5XMC8_9NOCA</name>
<organism evidence="3 4">
    <name type="scientific">Rhodococcus baikonurensis</name>
    <dbReference type="NCBI Taxonomy" id="172041"/>
    <lineage>
        <taxon>Bacteria</taxon>
        <taxon>Bacillati</taxon>
        <taxon>Actinomycetota</taxon>
        <taxon>Actinomycetes</taxon>
        <taxon>Mycobacteriales</taxon>
        <taxon>Nocardiaceae</taxon>
        <taxon>Rhodococcus</taxon>
        <taxon>Rhodococcus erythropolis group</taxon>
    </lineage>
</organism>
<reference evidence="3 4" key="1">
    <citation type="submission" date="2024-09" db="EMBL/GenBank/DDBJ databases">
        <authorList>
            <person name="Sun Q."/>
            <person name="Mori K."/>
        </authorList>
    </citation>
    <scope>NUCLEOTIDE SEQUENCE [LARGE SCALE GENOMIC DNA]</scope>
    <source>
        <strain evidence="3 4">JCM 11411</strain>
    </source>
</reference>
<dbReference type="PANTHER" id="PTHR43296">
    <property type="entry name" value="PEROXISOMAL 2,4-DIENOYL-COA REDUCTASE"/>
    <property type="match status" value="1"/>
</dbReference>
<protein>
    <submittedName>
        <fullName evidence="3">SDR family NAD(P)-dependent oxidoreductase</fullName>
    </submittedName>
</protein>
<gene>
    <name evidence="3" type="ORF">ACFFQ6_28465</name>
</gene>
<evidence type="ECO:0000313" key="4">
    <source>
        <dbReference type="Proteomes" id="UP001589587"/>
    </source>
</evidence>
<dbReference type="Pfam" id="PF00106">
    <property type="entry name" value="adh_short"/>
    <property type="match status" value="1"/>
</dbReference>
<keyword evidence="1" id="KW-0521">NADP</keyword>
<dbReference type="InterPro" id="IPR036291">
    <property type="entry name" value="NAD(P)-bd_dom_sf"/>
</dbReference>
<dbReference type="InterPro" id="IPR045017">
    <property type="entry name" value="DECR2-like"/>
</dbReference>
<comment type="caution">
    <text evidence="3">The sequence shown here is derived from an EMBL/GenBank/DDBJ whole genome shotgun (WGS) entry which is preliminary data.</text>
</comment>
<keyword evidence="4" id="KW-1185">Reference proteome</keyword>
<dbReference type="Gene3D" id="3.40.50.720">
    <property type="entry name" value="NAD(P)-binding Rossmann-like Domain"/>
    <property type="match status" value="1"/>
</dbReference>